<dbReference type="AlphaFoldDB" id="C1E896"/>
<dbReference type="RefSeq" id="XP_002502854.1">
    <property type="nucleotide sequence ID" value="XM_002502808.1"/>
</dbReference>
<name>C1E896_MICCC</name>
<evidence type="ECO:0008006" key="5">
    <source>
        <dbReference type="Google" id="ProtNLM"/>
    </source>
</evidence>
<evidence type="ECO:0000313" key="4">
    <source>
        <dbReference type="Proteomes" id="UP000002009"/>
    </source>
</evidence>
<accession>C1E896</accession>
<dbReference type="GeneID" id="8244505"/>
<evidence type="ECO:0000256" key="1">
    <source>
        <dbReference type="SAM" id="MobiDB-lite"/>
    </source>
</evidence>
<dbReference type="SUPFAM" id="SSF52540">
    <property type="entry name" value="P-loop containing nucleoside triphosphate hydrolases"/>
    <property type="match status" value="1"/>
</dbReference>
<reference evidence="3 4" key="1">
    <citation type="journal article" date="2009" name="Science">
        <title>Green evolution and dynamic adaptations revealed by genomes of the marine picoeukaryotes Micromonas.</title>
        <authorList>
            <person name="Worden A.Z."/>
            <person name="Lee J.H."/>
            <person name="Mock T."/>
            <person name="Rouze P."/>
            <person name="Simmons M.P."/>
            <person name="Aerts A.L."/>
            <person name="Allen A.E."/>
            <person name="Cuvelier M.L."/>
            <person name="Derelle E."/>
            <person name="Everett M.V."/>
            <person name="Foulon E."/>
            <person name="Grimwood J."/>
            <person name="Gundlach H."/>
            <person name="Henrissat B."/>
            <person name="Napoli C."/>
            <person name="McDonald S.M."/>
            <person name="Parker M.S."/>
            <person name="Rombauts S."/>
            <person name="Salamov A."/>
            <person name="Von Dassow P."/>
            <person name="Badger J.H."/>
            <person name="Coutinho P.M."/>
            <person name="Demir E."/>
            <person name="Dubchak I."/>
            <person name="Gentemann C."/>
            <person name="Eikrem W."/>
            <person name="Gready J.E."/>
            <person name="John U."/>
            <person name="Lanier W."/>
            <person name="Lindquist E.A."/>
            <person name="Lucas S."/>
            <person name="Mayer K.F."/>
            <person name="Moreau H."/>
            <person name="Not F."/>
            <person name="Otillar R."/>
            <person name="Panaud O."/>
            <person name="Pangilinan J."/>
            <person name="Paulsen I."/>
            <person name="Piegu B."/>
            <person name="Poliakov A."/>
            <person name="Robbens S."/>
            <person name="Schmutz J."/>
            <person name="Toulza E."/>
            <person name="Wyss T."/>
            <person name="Zelensky A."/>
            <person name="Zhou K."/>
            <person name="Armbrust E.V."/>
            <person name="Bhattacharya D."/>
            <person name="Goodenough U.W."/>
            <person name="Van de Peer Y."/>
            <person name="Grigoriev I.V."/>
        </authorList>
    </citation>
    <scope>NUCLEOTIDE SEQUENCE [LARGE SCALE GENOMIC DNA]</scope>
    <source>
        <strain evidence="4">RCC299 / NOUM17</strain>
    </source>
</reference>
<proteinExistence type="predicted"/>
<dbReference type="Proteomes" id="UP000002009">
    <property type="component" value="Chromosome 6"/>
</dbReference>
<dbReference type="InterPro" id="IPR027417">
    <property type="entry name" value="P-loop_NTPase"/>
</dbReference>
<keyword evidence="2" id="KW-1133">Transmembrane helix</keyword>
<dbReference type="OrthoDB" id="10685951at2759"/>
<gene>
    <name evidence="3" type="ORF">MICPUN_108437</name>
</gene>
<dbReference type="Gene3D" id="3.40.50.300">
    <property type="entry name" value="P-loop containing nucleotide triphosphate hydrolases"/>
    <property type="match status" value="1"/>
</dbReference>
<keyword evidence="4" id="KW-1185">Reference proteome</keyword>
<evidence type="ECO:0000256" key="2">
    <source>
        <dbReference type="SAM" id="Phobius"/>
    </source>
</evidence>
<keyword evidence="2" id="KW-0472">Membrane</keyword>
<dbReference type="KEGG" id="mis:MICPUN_108437"/>
<protein>
    <recommendedName>
        <fullName evidence="5">Sulfotransferase</fullName>
    </recommendedName>
</protein>
<feature type="transmembrane region" description="Helical" evidence="2">
    <location>
        <begin position="43"/>
        <end position="62"/>
    </location>
</feature>
<feature type="region of interest" description="Disordered" evidence="1">
    <location>
        <begin position="332"/>
        <end position="352"/>
    </location>
</feature>
<feature type="region of interest" description="Disordered" evidence="1">
    <location>
        <begin position="1"/>
        <end position="25"/>
    </location>
</feature>
<evidence type="ECO:0000313" key="3">
    <source>
        <dbReference type="EMBL" id="ACO64112.1"/>
    </source>
</evidence>
<organism evidence="3 4">
    <name type="scientific">Micromonas commoda (strain RCC299 / NOUM17 / CCMP2709)</name>
    <name type="common">Picoplanktonic green alga</name>
    <dbReference type="NCBI Taxonomy" id="296587"/>
    <lineage>
        <taxon>Eukaryota</taxon>
        <taxon>Viridiplantae</taxon>
        <taxon>Chlorophyta</taxon>
        <taxon>Mamiellophyceae</taxon>
        <taxon>Mamiellales</taxon>
        <taxon>Mamiellaceae</taxon>
        <taxon>Micromonas</taxon>
    </lineage>
</organism>
<keyword evidence="2" id="KW-0812">Transmembrane</keyword>
<dbReference type="InParanoid" id="C1E896"/>
<sequence length="352" mass="38562">MGEGDERSALLPETTGESARASAHQGGVGVGNGFNRWASGKRVAMIAVGAVLGVCGLVGGYMHSMMPGVAPKEGDPDFRRLPPVDFDDKTLLIVVGLPFSGTSALEGLLGTSGVIADLCKADTWQCENTELLQNLGFKSKDADCDCCEDEYTSMSDVTAAEYAYAYRDFANKWWDMSKPVLMDKTPNMLCRHRFVRDAAAALGIPVKFVVLTHHPFSWNSESHPFNEEYYAENLAYTVDILADPSVDSLQVRYEDMAWNMDSVIESVKAFVPAVKNLDPWHSSLSDDSKGDRGMGVSEYFQQEPLEWIVKDLEPSTYAMLCQLGYNEDGECAASAGANESPSGYVETDEYDR</sequence>
<dbReference type="EMBL" id="CP001327">
    <property type="protein sequence ID" value="ACO64112.1"/>
    <property type="molecule type" value="Genomic_DNA"/>
</dbReference>